<comment type="caution">
    <text evidence="1">The sequence shown here is derived from an EMBL/GenBank/DDBJ whole genome shotgun (WGS) entry which is preliminary data.</text>
</comment>
<sequence>MKPLVRRSRVNWLLTRPGIMTIKPFHCHENHRYEREKVAFRGRYWIDRKSQLEKGELESSPFAVTQIFRVSHLPDVDFKVPFAQRSVAMASSSSISMKLPLALRRYDVAWKAPRELSEALAGKNNLYRTTWGTLTQSGLTLSAEPSLIFTGNRLTFIVEKTSSRFDSKTTISVRSLRTLDDRKRAILIRLRNILSRMAIVVGDFVLSRKAQYRIDDDSRELRSHSIGRCCVAPVPSVRAIYDASSSSIEPSPARSLSLEPLQLAPFTSINVAELLVLAHDSTALYGKVNLTKFFEGHSRSNHPALRDLSYLSEEYDGVEGPKDFQELDRRNRNSEPEYLCKTKERLVELRDATYDYQPFRYYEVYCKNDQFFDRAEERTRGSSSAQKCAHPKFQCVQRTKTLFLSRRLWESNCWEPITIEIPSGCDCMSVPASDIAALRQ</sequence>
<evidence type="ECO:0000313" key="1">
    <source>
        <dbReference type="EMBL" id="KAL2739167.1"/>
    </source>
</evidence>
<accession>A0ABD2C2A4</accession>
<evidence type="ECO:0000313" key="2">
    <source>
        <dbReference type="Proteomes" id="UP001607303"/>
    </source>
</evidence>
<proteinExistence type="predicted"/>
<dbReference type="Proteomes" id="UP001607303">
    <property type="component" value="Unassembled WGS sequence"/>
</dbReference>
<organism evidence="1 2">
    <name type="scientific">Vespula maculifrons</name>
    <name type="common">Eastern yellow jacket</name>
    <name type="synonym">Wasp</name>
    <dbReference type="NCBI Taxonomy" id="7453"/>
    <lineage>
        <taxon>Eukaryota</taxon>
        <taxon>Metazoa</taxon>
        <taxon>Ecdysozoa</taxon>
        <taxon>Arthropoda</taxon>
        <taxon>Hexapoda</taxon>
        <taxon>Insecta</taxon>
        <taxon>Pterygota</taxon>
        <taxon>Neoptera</taxon>
        <taxon>Endopterygota</taxon>
        <taxon>Hymenoptera</taxon>
        <taxon>Apocrita</taxon>
        <taxon>Aculeata</taxon>
        <taxon>Vespoidea</taxon>
        <taxon>Vespidae</taxon>
        <taxon>Vespinae</taxon>
        <taxon>Vespula</taxon>
    </lineage>
</organism>
<dbReference type="AlphaFoldDB" id="A0ABD2C2A4"/>
<keyword evidence="2" id="KW-1185">Reference proteome</keyword>
<name>A0ABD2C2A4_VESMC</name>
<reference evidence="1 2" key="1">
    <citation type="journal article" date="2024" name="Ann. Entomol. Soc. Am.">
        <title>Genomic analyses of the southern and eastern yellowjacket wasps (Hymenoptera: Vespidae) reveal evolutionary signatures of social life.</title>
        <authorList>
            <person name="Catto M.A."/>
            <person name="Caine P.B."/>
            <person name="Orr S.E."/>
            <person name="Hunt B.G."/>
            <person name="Goodisman M.A.D."/>
        </authorList>
    </citation>
    <scope>NUCLEOTIDE SEQUENCE [LARGE SCALE GENOMIC DNA]</scope>
    <source>
        <strain evidence="1">232</strain>
        <tissue evidence="1">Head and thorax</tissue>
    </source>
</reference>
<protein>
    <submittedName>
        <fullName evidence="1">Uncharacterized protein</fullName>
    </submittedName>
</protein>
<dbReference type="EMBL" id="JAYRBN010000061">
    <property type="protein sequence ID" value="KAL2739167.1"/>
    <property type="molecule type" value="Genomic_DNA"/>
</dbReference>
<gene>
    <name evidence="1" type="ORF">V1477_010556</name>
</gene>